<gene>
    <name evidence="1" type="ORF">D3H65_26910</name>
</gene>
<reference evidence="1 2" key="1">
    <citation type="submission" date="2018-09" db="EMBL/GenBank/DDBJ databases">
        <title>Genome sequencing of strain 6GH32-13.</title>
        <authorList>
            <person name="Weon H.-Y."/>
            <person name="Heo J."/>
            <person name="Kwon S.-W."/>
        </authorList>
    </citation>
    <scope>NUCLEOTIDE SEQUENCE [LARGE SCALE GENOMIC DNA]</scope>
    <source>
        <strain evidence="1 2">5GH32-13</strain>
    </source>
</reference>
<keyword evidence="2" id="KW-1185">Reference proteome</keyword>
<organism evidence="1 2">
    <name type="scientific">Paraflavitalea soli</name>
    <dbReference type="NCBI Taxonomy" id="2315862"/>
    <lineage>
        <taxon>Bacteria</taxon>
        <taxon>Pseudomonadati</taxon>
        <taxon>Bacteroidota</taxon>
        <taxon>Chitinophagia</taxon>
        <taxon>Chitinophagales</taxon>
        <taxon>Chitinophagaceae</taxon>
        <taxon>Paraflavitalea</taxon>
    </lineage>
</organism>
<dbReference type="EMBL" id="CP032157">
    <property type="protein sequence ID" value="AXY77388.1"/>
    <property type="molecule type" value="Genomic_DNA"/>
</dbReference>
<accession>A0A3B7MTE2</accession>
<dbReference type="Proteomes" id="UP000263900">
    <property type="component" value="Chromosome"/>
</dbReference>
<protein>
    <submittedName>
        <fullName evidence="1">Uncharacterized protein</fullName>
    </submittedName>
</protein>
<name>A0A3B7MTE2_9BACT</name>
<dbReference type="KEGG" id="pseg:D3H65_26910"/>
<proteinExistence type="predicted"/>
<dbReference type="AlphaFoldDB" id="A0A3B7MTE2"/>
<evidence type="ECO:0000313" key="1">
    <source>
        <dbReference type="EMBL" id="AXY77388.1"/>
    </source>
</evidence>
<sequence length="85" mass="9587">MSFIKAIFEVNNYSTPQKNSLTRPHNNYFDEPVNNLDDAQKTASLAYQAQPLEGDLQHPCNPPIREKKPCSNEQGLIISLVRSTV</sequence>
<evidence type="ECO:0000313" key="2">
    <source>
        <dbReference type="Proteomes" id="UP000263900"/>
    </source>
</evidence>